<gene>
    <name evidence="1" type="ORF">ElyMa_003451900</name>
</gene>
<dbReference type="AlphaFoldDB" id="A0AAV4JVS6"/>
<evidence type="ECO:0000313" key="1">
    <source>
        <dbReference type="EMBL" id="GFS25838.1"/>
    </source>
</evidence>
<name>A0AAV4JVS6_9GAST</name>
<dbReference type="Proteomes" id="UP000762676">
    <property type="component" value="Unassembled WGS sequence"/>
</dbReference>
<comment type="caution">
    <text evidence="1">The sequence shown here is derived from an EMBL/GenBank/DDBJ whole genome shotgun (WGS) entry which is preliminary data.</text>
</comment>
<accession>A0AAV4JVS6</accession>
<organism evidence="1 2">
    <name type="scientific">Elysia marginata</name>
    <dbReference type="NCBI Taxonomy" id="1093978"/>
    <lineage>
        <taxon>Eukaryota</taxon>
        <taxon>Metazoa</taxon>
        <taxon>Spiralia</taxon>
        <taxon>Lophotrochozoa</taxon>
        <taxon>Mollusca</taxon>
        <taxon>Gastropoda</taxon>
        <taxon>Heterobranchia</taxon>
        <taxon>Euthyneura</taxon>
        <taxon>Panpulmonata</taxon>
        <taxon>Sacoglossa</taxon>
        <taxon>Placobranchoidea</taxon>
        <taxon>Plakobranchidae</taxon>
        <taxon>Elysia</taxon>
    </lineage>
</organism>
<evidence type="ECO:0000313" key="2">
    <source>
        <dbReference type="Proteomes" id="UP000762676"/>
    </source>
</evidence>
<dbReference type="EMBL" id="BMAT01007073">
    <property type="protein sequence ID" value="GFS25838.1"/>
    <property type="molecule type" value="Genomic_DNA"/>
</dbReference>
<proteinExistence type="predicted"/>
<keyword evidence="2" id="KW-1185">Reference proteome</keyword>
<protein>
    <submittedName>
        <fullName evidence="1">Uncharacterized protein</fullName>
    </submittedName>
</protein>
<sequence>MPILTLIIAQGYTTSSRKLIDAFDIPTHSLETVTILELLQIFSNYQQNVGARIEAAYGAHNNTIVVVVVVVEVVVVVDR</sequence>
<reference evidence="1 2" key="1">
    <citation type="journal article" date="2021" name="Elife">
        <title>Chloroplast acquisition without the gene transfer in kleptoplastic sea slugs, Plakobranchus ocellatus.</title>
        <authorList>
            <person name="Maeda T."/>
            <person name="Takahashi S."/>
            <person name="Yoshida T."/>
            <person name="Shimamura S."/>
            <person name="Takaki Y."/>
            <person name="Nagai Y."/>
            <person name="Toyoda A."/>
            <person name="Suzuki Y."/>
            <person name="Arimoto A."/>
            <person name="Ishii H."/>
            <person name="Satoh N."/>
            <person name="Nishiyama T."/>
            <person name="Hasebe M."/>
            <person name="Maruyama T."/>
            <person name="Minagawa J."/>
            <person name="Obokata J."/>
            <person name="Shigenobu S."/>
        </authorList>
    </citation>
    <scope>NUCLEOTIDE SEQUENCE [LARGE SCALE GENOMIC DNA]</scope>
</reference>